<dbReference type="AlphaFoldDB" id="A0A4V3A2Q4"/>
<comment type="caution">
    <text evidence="1">The sequence shown here is derived from an EMBL/GenBank/DDBJ whole genome shotgun (WGS) entry which is preliminary data.</text>
</comment>
<protein>
    <recommendedName>
        <fullName evidence="3">Antitoxin of toxin-antitoxin stability system</fullName>
    </recommendedName>
</protein>
<sequence length="65" mass="7461">MRKISVPKSIKAEDLEYDVFQGRFGELVYLKKIANPFEDEKFLSTHDLTQKEAFSGPLVGKEILD</sequence>
<dbReference type="EMBL" id="PUFN01000029">
    <property type="protein sequence ID" value="TDG69826.1"/>
    <property type="molecule type" value="Genomic_DNA"/>
</dbReference>
<dbReference type="STRING" id="1612.ABB44_04975"/>
<evidence type="ECO:0000313" key="1">
    <source>
        <dbReference type="EMBL" id="TDG69826.1"/>
    </source>
</evidence>
<proteinExistence type="predicted"/>
<evidence type="ECO:0000313" key="2">
    <source>
        <dbReference type="Proteomes" id="UP000295257"/>
    </source>
</evidence>
<dbReference type="Proteomes" id="UP000295257">
    <property type="component" value="Unassembled WGS sequence"/>
</dbReference>
<gene>
    <name evidence="1" type="ORF">C5L30_001959</name>
</gene>
<name>A0A4V3A2Q4_9LACO</name>
<keyword evidence="2" id="KW-1185">Reference proteome</keyword>
<evidence type="ECO:0008006" key="3">
    <source>
        <dbReference type="Google" id="ProtNLM"/>
    </source>
</evidence>
<dbReference type="RefSeq" id="WP_010018845.1">
    <property type="nucleotide sequence ID" value="NZ_PUFN01000029.1"/>
</dbReference>
<reference evidence="1 2" key="1">
    <citation type="journal article" date="2019" name="Appl. Microbiol. Biotechnol.">
        <title>Uncovering carbohydrate metabolism through a genotype-phenotype association study of 56 lactic acid bacteria genomes.</title>
        <authorList>
            <person name="Buron-Moles G."/>
            <person name="Chailyan A."/>
            <person name="Dolejs I."/>
            <person name="Forster J."/>
            <person name="Miks M.H."/>
        </authorList>
    </citation>
    <scope>NUCLEOTIDE SEQUENCE [LARGE SCALE GENOMIC DNA]</scope>
    <source>
        <strain evidence="1 2">ATCC 29644</strain>
    </source>
</reference>
<accession>A0A4V3A2Q4</accession>
<organism evidence="1 2">
    <name type="scientific">Companilactobacillus farciminis</name>
    <dbReference type="NCBI Taxonomy" id="1612"/>
    <lineage>
        <taxon>Bacteria</taxon>
        <taxon>Bacillati</taxon>
        <taxon>Bacillota</taxon>
        <taxon>Bacilli</taxon>
        <taxon>Lactobacillales</taxon>
        <taxon>Lactobacillaceae</taxon>
        <taxon>Companilactobacillus</taxon>
    </lineage>
</organism>